<keyword evidence="2" id="KW-1185">Reference proteome</keyword>
<dbReference type="RefSeq" id="WP_273924686.1">
    <property type="nucleotide sequence ID" value="NZ_JAQSIO010000001.1"/>
</dbReference>
<proteinExistence type="predicted"/>
<dbReference type="Proteomes" id="UP001528672">
    <property type="component" value="Unassembled WGS sequence"/>
</dbReference>
<evidence type="ECO:0000313" key="2">
    <source>
        <dbReference type="Proteomes" id="UP001528672"/>
    </source>
</evidence>
<gene>
    <name evidence="1" type="ORF">PSQ39_00765</name>
</gene>
<dbReference type="EMBL" id="JAQSIO010000001">
    <property type="protein sequence ID" value="MDD0813153.1"/>
    <property type="molecule type" value="Genomic_DNA"/>
</dbReference>
<dbReference type="Gene3D" id="1.20.120.330">
    <property type="entry name" value="Nucleotidyltransferases domain 2"/>
    <property type="match status" value="1"/>
</dbReference>
<comment type="caution">
    <text evidence="1">The sequence shown here is derived from an EMBL/GenBank/DDBJ whole genome shotgun (WGS) entry which is preliminary data.</text>
</comment>
<sequence>MAIQVEELLLLAEKLATQEGEVAHRSAVSRAYYYAYHVSKTWHAQLPAPGSNAGPAGGVHQQVINQLRNPAPELSQEQKKASRVAAGVLEVMRGQRHLADYNLAGPLSANDAAQACANAKKFSQLQ</sequence>
<organism evidence="1 2">
    <name type="scientific">Curvibacter microcysteis</name>
    <dbReference type="NCBI Taxonomy" id="3026419"/>
    <lineage>
        <taxon>Bacteria</taxon>
        <taxon>Pseudomonadati</taxon>
        <taxon>Pseudomonadota</taxon>
        <taxon>Betaproteobacteria</taxon>
        <taxon>Burkholderiales</taxon>
        <taxon>Comamonadaceae</taxon>
        <taxon>Curvibacter</taxon>
    </lineage>
</organism>
<protein>
    <recommendedName>
        <fullName evidence="3">HEPN domain-containing protein</fullName>
    </recommendedName>
</protein>
<evidence type="ECO:0008006" key="3">
    <source>
        <dbReference type="Google" id="ProtNLM"/>
    </source>
</evidence>
<reference evidence="1 2" key="1">
    <citation type="submission" date="2023-02" db="EMBL/GenBank/DDBJ databases">
        <title>Bacterial whole genome sequence for Curvibacter sp. HBC28.</title>
        <authorList>
            <person name="Le V."/>
            <person name="Ko S.-R."/>
            <person name="Ahn C.-Y."/>
            <person name="Oh H.-M."/>
        </authorList>
    </citation>
    <scope>NUCLEOTIDE SEQUENCE [LARGE SCALE GENOMIC DNA]</scope>
    <source>
        <strain evidence="1 2">HBC28</strain>
    </source>
</reference>
<name>A0ABT5M9A0_9BURK</name>
<evidence type="ECO:0000313" key="1">
    <source>
        <dbReference type="EMBL" id="MDD0813153.1"/>
    </source>
</evidence>
<accession>A0ABT5M9A0</accession>